<dbReference type="OrthoDB" id="3633953at2"/>
<evidence type="ECO:0008006" key="4">
    <source>
        <dbReference type="Google" id="ProtNLM"/>
    </source>
</evidence>
<gene>
    <name evidence="2" type="ORF">SAMN06265360_12072</name>
</gene>
<accession>A0A238ZBA8</accession>
<dbReference type="RefSeq" id="WP_089302848.1">
    <property type="nucleotide sequence ID" value="NZ_FZNW01000020.1"/>
</dbReference>
<evidence type="ECO:0000313" key="2">
    <source>
        <dbReference type="EMBL" id="SNR80826.1"/>
    </source>
</evidence>
<dbReference type="Proteomes" id="UP000198348">
    <property type="component" value="Unassembled WGS sequence"/>
</dbReference>
<organism evidence="2 3">
    <name type="scientific">Haloechinothrix alba</name>
    <dbReference type="NCBI Taxonomy" id="664784"/>
    <lineage>
        <taxon>Bacteria</taxon>
        <taxon>Bacillati</taxon>
        <taxon>Actinomycetota</taxon>
        <taxon>Actinomycetes</taxon>
        <taxon>Pseudonocardiales</taxon>
        <taxon>Pseudonocardiaceae</taxon>
        <taxon>Haloechinothrix</taxon>
    </lineage>
</organism>
<evidence type="ECO:0000256" key="1">
    <source>
        <dbReference type="SAM" id="Phobius"/>
    </source>
</evidence>
<dbReference type="EMBL" id="FZNW01000020">
    <property type="protein sequence ID" value="SNR80826.1"/>
    <property type="molecule type" value="Genomic_DNA"/>
</dbReference>
<proteinExistence type="predicted"/>
<reference evidence="2 3" key="1">
    <citation type="submission" date="2017-06" db="EMBL/GenBank/DDBJ databases">
        <authorList>
            <person name="Kim H.J."/>
            <person name="Triplett B.A."/>
        </authorList>
    </citation>
    <scope>NUCLEOTIDE SEQUENCE [LARGE SCALE GENOMIC DNA]</scope>
    <source>
        <strain evidence="2 3">DSM 45207</strain>
    </source>
</reference>
<keyword evidence="1" id="KW-1133">Transmembrane helix</keyword>
<keyword evidence="1" id="KW-0812">Transmembrane</keyword>
<name>A0A238ZBA8_9PSEU</name>
<protein>
    <recommendedName>
        <fullName evidence="4">DUF5808 domain-containing protein</fullName>
    </recommendedName>
</protein>
<feature type="transmembrane region" description="Helical" evidence="1">
    <location>
        <begin position="38"/>
        <end position="59"/>
    </location>
</feature>
<sequence>MRAINPWRVVTNLADWFEVRGVYVPRKDTAQVQPWREFGWLLIGWLLGLTLFVLVFALAT</sequence>
<keyword evidence="3" id="KW-1185">Reference proteome</keyword>
<dbReference type="AlphaFoldDB" id="A0A238ZBA8"/>
<evidence type="ECO:0000313" key="3">
    <source>
        <dbReference type="Proteomes" id="UP000198348"/>
    </source>
</evidence>
<keyword evidence="1" id="KW-0472">Membrane</keyword>